<proteinExistence type="predicted"/>
<evidence type="ECO:0008006" key="4">
    <source>
        <dbReference type="Google" id="ProtNLM"/>
    </source>
</evidence>
<feature type="transmembrane region" description="Helical" evidence="1">
    <location>
        <begin position="315"/>
        <end position="334"/>
    </location>
</feature>
<gene>
    <name evidence="2" type="ORF">A1359_18675</name>
</gene>
<feature type="transmembrane region" description="Helical" evidence="1">
    <location>
        <begin position="116"/>
        <end position="135"/>
    </location>
</feature>
<dbReference type="Proteomes" id="UP000078476">
    <property type="component" value="Unassembled WGS sequence"/>
</dbReference>
<keyword evidence="1" id="KW-0472">Membrane</keyword>
<organism evidence="2 3">
    <name type="scientific">Methylomonas lenta</name>
    <dbReference type="NCBI Taxonomy" id="980561"/>
    <lineage>
        <taxon>Bacteria</taxon>
        <taxon>Pseudomonadati</taxon>
        <taxon>Pseudomonadota</taxon>
        <taxon>Gammaproteobacteria</taxon>
        <taxon>Methylococcales</taxon>
        <taxon>Methylococcaceae</taxon>
        <taxon>Methylomonas</taxon>
    </lineage>
</organism>
<accession>A0A177MVH4</accession>
<feature type="transmembrane region" description="Helical" evidence="1">
    <location>
        <begin position="142"/>
        <end position="158"/>
    </location>
</feature>
<dbReference type="STRING" id="980561.A1359_18675"/>
<dbReference type="Gene3D" id="2.60.40.10">
    <property type="entry name" value="Immunoglobulins"/>
    <property type="match status" value="1"/>
</dbReference>
<sequence>METNLKGNSITQRYGIIVFCVSGLVAILTVVLSVDGLGPIDDHQFIRTIFQGKPFGYYILPELGRFIPLTAQEYVLTSRIIEPSPFLFHFIGGIKVLLIGVLLFYCLMLTRANSWALAILWCVTMYSIGFANAAIRLQIGELNALFLILVFVWSTLVSEKVTSLISSRQNIIVVTGLVALAVAFLYKELIFVFALTFGAVELLRYYRQKQGKIPARIWALLIIGACYIVFYGLWRVTFATSSSSYASLHATAILDVINFYATNDPFIIFIVLPLTLFRVLLIIRNANKHTVYDSFIVAASAYVGAFLALRMFNTYYLLPVYGFAVCGIAGILAGQAATWSSTVLLVTTGLLGANTLPVAVFDMQSLKSIANNHYQFVQVLSKWLVENPLPNSEHRNLVLKGVSQGSGIEIIVSLKTFLESLGTPDAFFEIKTTEVDDNKNISSYYGVKDELVYTGNIGDILVFNPYQKVVITPPLQAPSYYEIYRSGFEWALPRWTGWDWLKICVFSQNNCTSGIFASKQYTGYAAMLVRRLASPIQLAPLSSPSYRIEPLDLPSTMQAGITKKLDVSIENTGSETWPANGISSPGMFVHLSYVWINENGQVAFEGNRFTFPEPIQPNDKTKVSILLKMPMQPGKYKLFVSPVQENVGWFYTQNNNDVTKVIDIY</sequence>
<feature type="transmembrane region" description="Helical" evidence="1">
    <location>
        <begin position="341"/>
        <end position="361"/>
    </location>
</feature>
<keyword evidence="1" id="KW-0812">Transmembrane</keyword>
<evidence type="ECO:0000313" key="2">
    <source>
        <dbReference type="EMBL" id="OAI09641.1"/>
    </source>
</evidence>
<feature type="transmembrane region" description="Helical" evidence="1">
    <location>
        <begin position="215"/>
        <end position="234"/>
    </location>
</feature>
<dbReference type="EMBL" id="LUUI01000170">
    <property type="protein sequence ID" value="OAI09641.1"/>
    <property type="molecule type" value="Genomic_DNA"/>
</dbReference>
<dbReference type="RefSeq" id="WP_066988239.1">
    <property type="nucleotide sequence ID" value="NZ_LUUI01000170.1"/>
</dbReference>
<reference evidence="2 3" key="1">
    <citation type="submission" date="2016-03" db="EMBL/GenBank/DDBJ databases">
        <authorList>
            <person name="Ploux O."/>
        </authorList>
    </citation>
    <scope>NUCLEOTIDE SEQUENCE [LARGE SCALE GENOMIC DNA]</scope>
    <source>
        <strain evidence="2 3">R-45370</strain>
    </source>
</reference>
<feature type="transmembrane region" description="Helical" evidence="1">
    <location>
        <begin position="290"/>
        <end position="309"/>
    </location>
</feature>
<feature type="transmembrane region" description="Helical" evidence="1">
    <location>
        <begin position="266"/>
        <end position="283"/>
    </location>
</feature>
<name>A0A177MVH4_9GAMM</name>
<feature type="transmembrane region" description="Helical" evidence="1">
    <location>
        <begin position="170"/>
        <end position="203"/>
    </location>
</feature>
<evidence type="ECO:0000313" key="3">
    <source>
        <dbReference type="Proteomes" id="UP000078476"/>
    </source>
</evidence>
<feature type="transmembrane region" description="Helical" evidence="1">
    <location>
        <begin position="86"/>
        <end position="110"/>
    </location>
</feature>
<keyword evidence="1" id="KW-1133">Transmembrane helix</keyword>
<feature type="transmembrane region" description="Helical" evidence="1">
    <location>
        <begin position="14"/>
        <end position="37"/>
    </location>
</feature>
<keyword evidence="3" id="KW-1185">Reference proteome</keyword>
<evidence type="ECO:0000256" key="1">
    <source>
        <dbReference type="SAM" id="Phobius"/>
    </source>
</evidence>
<dbReference type="AlphaFoldDB" id="A0A177MVH4"/>
<comment type="caution">
    <text evidence="2">The sequence shown here is derived from an EMBL/GenBank/DDBJ whole genome shotgun (WGS) entry which is preliminary data.</text>
</comment>
<protein>
    <recommendedName>
        <fullName evidence="4">Glycosyltransferase RgtA/B/C/D-like domain-containing protein</fullName>
    </recommendedName>
</protein>
<dbReference type="InterPro" id="IPR013783">
    <property type="entry name" value="Ig-like_fold"/>
</dbReference>